<dbReference type="PANTHER" id="PTHR30627:SF24">
    <property type="entry name" value="PENICILLIN-BINDING PROTEIN 4B"/>
    <property type="match status" value="1"/>
</dbReference>
<dbReference type="InterPro" id="IPR054120">
    <property type="entry name" value="PBPA_dimer"/>
</dbReference>
<name>A0A927J169_9MICO</name>
<evidence type="ECO:0000259" key="2">
    <source>
        <dbReference type="Pfam" id="PF21922"/>
    </source>
</evidence>
<keyword evidence="4" id="KW-1185">Reference proteome</keyword>
<dbReference type="InterPro" id="IPR050515">
    <property type="entry name" value="Beta-lactam/transpept"/>
</dbReference>
<sequence length="489" mass="51199">MNHPLRRVATVVLVMFLALMVSTTWIQFFRAETLDNDPRNVRTIYREYDNYRGPIVVAGDAVASSAPVDDPFGFQRSYTDGPLYAPVTGYFSVVNGTSEIESAENDYLSGEASSLWLDRLTGLVTGEQPQGASVELTIDPAAQQAAWDALGDQRGAVVAIEPATGRVLALVSKPSYDPNTLASHDSGEASAAFQELSNADGDPMSNRAIRGKTYPPGSTFKLVTSAAALESGDYTPETVIPAPDTIPYPQSSQSMQNFGGISCSPSGEMTLADALRISCNTAFADLGVTLGDDALRDQAEDFGFDDDGLTIPMRVTASHFPTNDTEESDEGGTLRAGIGQGAVRATPLQMAMVSAAIANDGVQMAPYTVETVRNPDLDVVRKTDPRRLRTSVSSSTAEDLTQMMLGVVQNGSGTSAQMPGVQVAGKTGTAENVPGEAPHAWFTSFAPADDPQVAVAVIVENGGSSGSEATGGAVAAPIAKAVMEAVLNG</sequence>
<reference evidence="3" key="1">
    <citation type="journal article" date="2018" name="Curr. Microbiol.">
        <title>Cellulosimicrobium arenosum sp. nov., Isolated from Marine Sediment Sand.</title>
        <authorList>
            <person name="Oh M."/>
            <person name="Kim J.H."/>
            <person name="Yoon J.H."/>
            <person name="Schumann P."/>
            <person name="Kim W."/>
        </authorList>
    </citation>
    <scope>NUCLEOTIDE SEQUENCE</scope>
    <source>
        <strain evidence="3">KCTC 49039</strain>
    </source>
</reference>
<dbReference type="InterPro" id="IPR012338">
    <property type="entry name" value="Beta-lactam/transpept-like"/>
</dbReference>
<dbReference type="PANTHER" id="PTHR30627">
    <property type="entry name" value="PEPTIDOGLYCAN D,D-TRANSPEPTIDASE"/>
    <property type="match status" value="1"/>
</dbReference>
<evidence type="ECO:0000259" key="1">
    <source>
        <dbReference type="Pfam" id="PF00905"/>
    </source>
</evidence>
<dbReference type="GO" id="GO:0071972">
    <property type="term" value="F:peptidoglycan L,D-transpeptidase activity"/>
    <property type="evidence" value="ECO:0007669"/>
    <property type="project" value="TreeGrafter"/>
</dbReference>
<evidence type="ECO:0000313" key="3">
    <source>
        <dbReference type="EMBL" id="MBD8080004.1"/>
    </source>
</evidence>
<dbReference type="Gene3D" id="3.90.1310.10">
    <property type="entry name" value="Penicillin-binding protein 2a (Domain 2)"/>
    <property type="match status" value="1"/>
</dbReference>
<dbReference type="GO" id="GO:0008658">
    <property type="term" value="F:penicillin binding"/>
    <property type="evidence" value="ECO:0007669"/>
    <property type="project" value="InterPro"/>
</dbReference>
<proteinExistence type="predicted"/>
<dbReference type="SUPFAM" id="SSF56601">
    <property type="entry name" value="beta-lactamase/transpeptidase-like"/>
    <property type="match status" value="1"/>
</dbReference>
<dbReference type="AlphaFoldDB" id="A0A927J169"/>
<dbReference type="RefSeq" id="WP_191829582.1">
    <property type="nucleotide sequence ID" value="NZ_JACYHB010000011.1"/>
</dbReference>
<dbReference type="Gene3D" id="3.40.710.10">
    <property type="entry name" value="DD-peptidase/beta-lactamase superfamily"/>
    <property type="match status" value="1"/>
</dbReference>
<dbReference type="EMBL" id="JACYHB010000011">
    <property type="protein sequence ID" value="MBD8080004.1"/>
    <property type="molecule type" value="Genomic_DNA"/>
</dbReference>
<comment type="caution">
    <text evidence="3">The sequence shown here is derived from an EMBL/GenBank/DDBJ whole genome shotgun (WGS) entry which is preliminary data.</text>
</comment>
<feature type="domain" description="Penicillin-binding protein transpeptidase" evidence="1">
    <location>
        <begin position="155"/>
        <end position="484"/>
    </location>
</feature>
<feature type="domain" description="Penicillin binding protein A dimerisation" evidence="2">
    <location>
        <begin position="52"/>
        <end position="134"/>
    </location>
</feature>
<protein>
    <submittedName>
        <fullName evidence="3">Penicillin-binding protein 2</fullName>
    </submittedName>
</protein>
<reference evidence="3" key="2">
    <citation type="submission" date="2020-09" db="EMBL/GenBank/DDBJ databases">
        <authorList>
            <person name="Yu Y."/>
        </authorList>
    </citation>
    <scope>NUCLEOTIDE SEQUENCE</scope>
    <source>
        <strain evidence="3">KCTC 49039</strain>
    </source>
</reference>
<accession>A0A927J169</accession>
<dbReference type="Pfam" id="PF00905">
    <property type="entry name" value="Transpeptidase"/>
    <property type="match status" value="1"/>
</dbReference>
<organism evidence="3 4">
    <name type="scientific">Cellulosimicrobium arenosum</name>
    <dbReference type="NCBI Taxonomy" id="2708133"/>
    <lineage>
        <taxon>Bacteria</taxon>
        <taxon>Bacillati</taxon>
        <taxon>Actinomycetota</taxon>
        <taxon>Actinomycetes</taxon>
        <taxon>Micrococcales</taxon>
        <taxon>Promicromonosporaceae</taxon>
        <taxon>Cellulosimicrobium</taxon>
    </lineage>
</organism>
<dbReference type="GO" id="GO:0005886">
    <property type="term" value="C:plasma membrane"/>
    <property type="evidence" value="ECO:0007669"/>
    <property type="project" value="TreeGrafter"/>
</dbReference>
<dbReference type="Proteomes" id="UP000610846">
    <property type="component" value="Unassembled WGS sequence"/>
</dbReference>
<gene>
    <name evidence="3" type="ORF">IF651_13165</name>
</gene>
<evidence type="ECO:0000313" key="4">
    <source>
        <dbReference type="Proteomes" id="UP000610846"/>
    </source>
</evidence>
<dbReference type="InterPro" id="IPR001460">
    <property type="entry name" value="PCN-bd_Tpept"/>
</dbReference>
<dbReference type="GO" id="GO:0071555">
    <property type="term" value="P:cell wall organization"/>
    <property type="evidence" value="ECO:0007669"/>
    <property type="project" value="TreeGrafter"/>
</dbReference>
<dbReference type="Pfam" id="PF21922">
    <property type="entry name" value="PBP_dimer_2"/>
    <property type="match status" value="1"/>
</dbReference>